<evidence type="ECO:0000313" key="3">
    <source>
        <dbReference type="Proteomes" id="UP000324585"/>
    </source>
</evidence>
<protein>
    <recommendedName>
        <fullName evidence="4">CCHC-type domain-containing protein</fullName>
    </recommendedName>
</protein>
<sequence>MGQWEWGITWVLRSCEAGGGGQVASWVARDRDVARDLAKLQLTAALKWNSDIKLARSKLYAVMRGPLSVSSVEAMSARAQWEQLEIGRDDPLGLKNLSVVVHLAPPGATADRCRAFARERFQLVRMGNNEALGAFKGRLEAAMMGMTLVGEPELTASRQAEEFLHRLEKSRFAQAVRQAFNNQRMFGNVREIMIYLSTYKYAAASAIALSTQVLRAGTDEYEATRLAEGRGTMPSAVRRTANGDPIQCRYCDGLGHIARICKVKARDAQINELVSKLEECRREIKGLKEGMDAKK</sequence>
<evidence type="ECO:0008006" key="4">
    <source>
        <dbReference type="Google" id="ProtNLM"/>
    </source>
</evidence>
<organism evidence="2 3">
    <name type="scientific">Porphyridium purpureum</name>
    <name type="common">Red alga</name>
    <name type="synonym">Porphyridium cruentum</name>
    <dbReference type="NCBI Taxonomy" id="35688"/>
    <lineage>
        <taxon>Eukaryota</taxon>
        <taxon>Rhodophyta</taxon>
        <taxon>Bangiophyceae</taxon>
        <taxon>Porphyridiales</taxon>
        <taxon>Porphyridiaceae</taxon>
        <taxon>Porphyridium</taxon>
    </lineage>
</organism>
<dbReference type="AlphaFoldDB" id="A0A5J4YP69"/>
<proteinExistence type="predicted"/>
<dbReference type="GO" id="GO:0008270">
    <property type="term" value="F:zinc ion binding"/>
    <property type="evidence" value="ECO:0007669"/>
    <property type="project" value="InterPro"/>
</dbReference>
<name>A0A5J4YP69_PORPP</name>
<gene>
    <name evidence="2" type="ORF">FVE85_9370</name>
</gene>
<dbReference type="GO" id="GO:0003676">
    <property type="term" value="F:nucleic acid binding"/>
    <property type="evidence" value="ECO:0007669"/>
    <property type="project" value="InterPro"/>
</dbReference>
<dbReference type="InterPro" id="IPR036875">
    <property type="entry name" value="Znf_CCHC_sf"/>
</dbReference>
<dbReference type="EMBL" id="VRMN01000008">
    <property type="protein sequence ID" value="KAA8493098.1"/>
    <property type="molecule type" value="Genomic_DNA"/>
</dbReference>
<evidence type="ECO:0000256" key="1">
    <source>
        <dbReference type="SAM" id="Coils"/>
    </source>
</evidence>
<keyword evidence="1" id="KW-0175">Coiled coil</keyword>
<dbReference type="Proteomes" id="UP000324585">
    <property type="component" value="Unassembled WGS sequence"/>
</dbReference>
<accession>A0A5J4YP69</accession>
<keyword evidence="3" id="KW-1185">Reference proteome</keyword>
<evidence type="ECO:0000313" key="2">
    <source>
        <dbReference type="EMBL" id="KAA8493098.1"/>
    </source>
</evidence>
<reference evidence="3" key="1">
    <citation type="journal article" date="2019" name="Nat. Commun.">
        <title>Expansion of phycobilisome linker gene families in mesophilic red algae.</title>
        <authorList>
            <person name="Lee J."/>
            <person name="Kim D."/>
            <person name="Bhattacharya D."/>
            <person name="Yoon H.S."/>
        </authorList>
    </citation>
    <scope>NUCLEOTIDE SEQUENCE [LARGE SCALE GENOMIC DNA]</scope>
    <source>
        <strain evidence="3">CCMP 1328</strain>
    </source>
</reference>
<comment type="caution">
    <text evidence="2">The sequence shown here is derived from an EMBL/GenBank/DDBJ whole genome shotgun (WGS) entry which is preliminary data.</text>
</comment>
<dbReference type="SUPFAM" id="SSF57756">
    <property type="entry name" value="Retrovirus zinc finger-like domains"/>
    <property type="match status" value="1"/>
</dbReference>
<feature type="coiled-coil region" evidence="1">
    <location>
        <begin position="263"/>
        <end position="290"/>
    </location>
</feature>